<protein>
    <submittedName>
        <fullName evidence="1">Uncharacterized protein</fullName>
    </submittedName>
</protein>
<dbReference type="EMBL" id="HBGQ01036366">
    <property type="protein sequence ID" value="CAD9424972.1"/>
    <property type="molecule type" value="Transcribed_RNA"/>
</dbReference>
<accession>A0A7S2CGY5</accession>
<name>A0A7S2CGY5_9DINO</name>
<dbReference type="AlphaFoldDB" id="A0A7S2CGY5"/>
<evidence type="ECO:0000313" key="1">
    <source>
        <dbReference type="EMBL" id="CAD9424972.1"/>
    </source>
</evidence>
<reference evidence="1" key="1">
    <citation type="submission" date="2021-01" db="EMBL/GenBank/DDBJ databases">
        <authorList>
            <person name="Corre E."/>
            <person name="Pelletier E."/>
            <person name="Niang G."/>
            <person name="Scheremetjew M."/>
            <person name="Finn R."/>
            <person name="Kale V."/>
            <person name="Holt S."/>
            <person name="Cochrane G."/>
            <person name="Meng A."/>
            <person name="Brown T."/>
            <person name="Cohen L."/>
        </authorList>
    </citation>
    <scope>NUCLEOTIDE SEQUENCE</scope>
    <source>
        <strain evidence="1">CCMP2222</strain>
    </source>
</reference>
<proteinExistence type="predicted"/>
<gene>
    <name evidence="1" type="ORF">AAND1436_LOCUS17908</name>
</gene>
<sequence length="152" mass="16411">MPEMAEVLGAHKGSFTFCEQTNAPPKHLSPDGSPIGFYLQIKDGKATAGAGIPEQCDVKLYLDYATNCPVSGYVYSGRSKEEMKEFAKTMRAVQKSVKQEVNKGRDKATAKLFGELMAAGGVGENALHDILARRTKSAQATLDETLPPMSKL</sequence>
<organism evidence="1">
    <name type="scientific">Alexandrium andersonii</name>
    <dbReference type="NCBI Taxonomy" id="327968"/>
    <lineage>
        <taxon>Eukaryota</taxon>
        <taxon>Sar</taxon>
        <taxon>Alveolata</taxon>
        <taxon>Dinophyceae</taxon>
        <taxon>Gonyaulacales</taxon>
        <taxon>Pyrocystaceae</taxon>
        <taxon>Alexandrium</taxon>
    </lineage>
</organism>